<dbReference type="Pfam" id="PF00067">
    <property type="entry name" value="p450"/>
    <property type="match status" value="2"/>
</dbReference>
<keyword evidence="13" id="KW-1133">Transmembrane helix</keyword>
<comment type="cofactor">
    <cofactor evidence="1 12">
        <name>heme</name>
        <dbReference type="ChEBI" id="CHEBI:30413"/>
    </cofactor>
</comment>
<dbReference type="PANTHER" id="PTHR24289:SF21">
    <property type="entry name" value="CYTOCHROME P450 1A"/>
    <property type="match status" value="1"/>
</dbReference>
<evidence type="ECO:0000256" key="4">
    <source>
        <dbReference type="ARBA" id="ARBA00022723"/>
    </source>
</evidence>
<comment type="function">
    <text evidence="12">Cytochromes P450 are a group of heme-thiolate monooxygenases. They oxidize a variety of structurally unrelated compounds, including steroids, fatty acids, and xenobiotics.</text>
</comment>
<evidence type="ECO:0000256" key="2">
    <source>
        <dbReference type="ARBA" id="ARBA00010617"/>
    </source>
</evidence>
<keyword evidence="6 12" id="KW-0492">Microsome</keyword>
<evidence type="ECO:0000256" key="3">
    <source>
        <dbReference type="ARBA" id="ARBA00022617"/>
    </source>
</evidence>
<keyword evidence="15" id="KW-1185">Reference proteome</keyword>
<keyword evidence="5 12" id="KW-0256">Endoplasmic reticulum</keyword>
<keyword evidence="9 11" id="KW-0503">Monooxygenase</keyword>
<dbReference type="InterPro" id="IPR036396">
    <property type="entry name" value="Cyt_P450_sf"/>
</dbReference>
<evidence type="ECO:0000256" key="13">
    <source>
        <dbReference type="SAM" id="Phobius"/>
    </source>
</evidence>
<evidence type="ECO:0000256" key="12">
    <source>
        <dbReference type="RuleBase" id="RU368045"/>
    </source>
</evidence>
<evidence type="ECO:0000256" key="8">
    <source>
        <dbReference type="ARBA" id="ARBA00023004"/>
    </source>
</evidence>
<evidence type="ECO:0000256" key="5">
    <source>
        <dbReference type="ARBA" id="ARBA00022824"/>
    </source>
</evidence>
<sequence length="504" mass="56886">MEALVVGSQPIMSLTEILLGFALSCLLLVIIKSYWQRIPAGLKRLPGPKGYPLIGNILDLGKNPHLTLTQMSQKYGDVMQIYLGTRPVLVLSGLETIRQALIKQGEDFAGRPDLYSFQFIGDGQSLTFSRSPAEVWRARRKVAQNALKVFSTAASPTSSTCPLEEFVSKEADYLVMKFQELMKEKNSFEPYRYLVVSVVNVICAMCFGRRYDHEDQELLRIVNLNNEFGAAAAAGNPADFIPVLQYLPSSTMKSFKALNQQFDALVGRIVKEHYVSFDKNNLRDITDSLIDYCQNKNMDMNANIQLSDQNIVHIVSDIFGAGFDTVTTGLSWCLMYLVTYPEMQKKIQEEIEHRWADSAEGYISFLLPETSAIISFGVTSTTKDTALNGFYIPKETCVFVNQWQVNHDPKLWKDPSAFNPERFLAADGTGINRAESEKILTFGLGKRKCIGDNIGKWELFLFLTILVQKLEFSLCSSEKVDITPQYGLTMKCKRCEDFQIKPRF</sequence>
<keyword evidence="13" id="KW-0812">Transmembrane</keyword>
<dbReference type="PRINTS" id="PR00385">
    <property type="entry name" value="P450"/>
</dbReference>
<keyword evidence="3 11" id="KW-0349">Heme</keyword>
<dbReference type="Gene3D" id="1.10.630.10">
    <property type="entry name" value="Cytochrome P450"/>
    <property type="match status" value="1"/>
</dbReference>
<evidence type="ECO:0000313" key="14">
    <source>
        <dbReference type="EMBL" id="KAH0619886.1"/>
    </source>
</evidence>
<accession>A0ABQ7SR73</accession>
<proteinExistence type="inferred from homology"/>
<dbReference type="InterPro" id="IPR001128">
    <property type="entry name" value="Cyt_P450"/>
</dbReference>
<evidence type="ECO:0000256" key="1">
    <source>
        <dbReference type="ARBA" id="ARBA00001971"/>
    </source>
</evidence>
<comment type="similarity">
    <text evidence="2 11">Belongs to the cytochrome P450 family.</text>
</comment>
<evidence type="ECO:0000256" key="10">
    <source>
        <dbReference type="ARBA" id="ARBA00023136"/>
    </source>
</evidence>
<dbReference type="InterPro" id="IPR008066">
    <property type="entry name" value="Cyt_P450_E_grp-I_CYP1"/>
</dbReference>
<keyword evidence="4 11" id="KW-0479">Metal-binding</keyword>
<dbReference type="PANTHER" id="PTHR24289">
    <property type="entry name" value="STEROID 17-ALPHA-HYDROXYLASE/17,20 LYASE"/>
    <property type="match status" value="1"/>
</dbReference>
<reference evidence="14 15" key="1">
    <citation type="journal article" date="2022" name="Gigascience">
        <title>A chromosome-level genome assembly and annotation of the desert horned lizard, Phrynosoma platyrhinos, provides insight into chromosomal rearrangements among reptiles.</title>
        <authorList>
            <person name="Koochekian N."/>
            <person name="Ascanio A."/>
            <person name="Farleigh K."/>
            <person name="Card D.C."/>
            <person name="Schield D.R."/>
            <person name="Castoe T.A."/>
            <person name="Jezkova T."/>
        </authorList>
    </citation>
    <scope>NUCLEOTIDE SEQUENCE [LARGE SCALE GENOMIC DNA]</scope>
    <source>
        <strain evidence="14">NK-2021</strain>
    </source>
</reference>
<dbReference type="PROSITE" id="PS00086">
    <property type="entry name" value="CYTOCHROME_P450"/>
    <property type="match status" value="1"/>
</dbReference>
<dbReference type="Proteomes" id="UP000826234">
    <property type="component" value="Unassembled WGS sequence"/>
</dbReference>
<evidence type="ECO:0000256" key="6">
    <source>
        <dbReference type="ARBA" id="ARBA00022848"/>
    </source>
</evidence>
<protein>
    <recommendedName>
        <fullName evidence="12">Cytochrome P450 1A</fullName>
        <ecNumber evidence="12">1.14.14.1</ecNumber>
    </recommendedName>
</protein>
<feature type="transmembrane region" description="Helical" evidence="13">
    <location>
        <begin position="17"/>
        <end position="35"/>
    </location>
</feature>
<dbReference type="PRINTS" id="PR00463">
    <property type="entry name" value="EP450I"/>
</dbReference>
<dbReference type="InterPro" id="IPR002401">
    <property type="entry name" value="Cyt_P450_E_grp-I"/>
</dbReference>
<dbReference type="InterPro" id="IPR017972">
    <property type="entry name" value="Cyt_P450_CS"/>
</dbReference>
<dbReference type="EC" id="1.14.14.1" evidence="12"/>
<organism evidence="14 15">
    <name type="scientific">Phrynosoma platyrhinos</name>
    <name type="common">Desert horned lizard</name>
    <dbReference type="NCBI Taxonomy" id="52577"/>
    <lineage>
        <taxon>Eukaryota</taxon>
        <taxon>Metazoa</taxon>
        <taxon>Chordata</taxon>
        <taxon>Craniata</taxon>
        <taxon>Vertebrata</taxon>
        <taxon>Euteleostomi</taxon>
        <taxon>Lepidosauria</taxon>
        <taxon>Squamata</taxon>
        <taxon>Bifurcata</taxon>
        <taxon>Unidentata</taxon>
        <taxon>Episquamata</taxon>
        <taxon>Toxicofera</taxon>
        <taxon>Iguania</taxon>
        <taxon>Phrynosomatidae</taxon>
        <taxon>Phrynosomatinae</taxon>
        <taxon>Phrynosoma</taxon>
    </lineage>
</organism>
<keyword evidence="7 11" id="KW-0560">Oxidoreductase</keyword>
<gene>
    <name evidence="14" type="ORF">JD844_014272</name>
</gene>
<keyword evidence="8 11" id="KW-0408">Iron</keyword>
<evidence type="ECO:0000256" key="9">
    <source>
        <dbReference type="ARBA" id="ARBA00023033"/>
    </source>
</evidence>
<keyword evidence="10 13" id="KW-0472">Membrane</keyword>
<dbReference type="PRINTS" id="PR01683">
    <property type="entry name" value="EP450ICYP1A"/>
</dbReference>
<comment type="subcellular location">
    <subcellularLocation>
        <location evidence="12">Endoplasmic reticulum membrane</location>
        <topology evidence="12">Peripheral membrane protein</topology>
    </subcellularLocation>
    <subcellularLocation>
        <location evidence="12">Microsome membrane</location>
        <topology evidence="12">Peripheral membrane protein</topology>
    </subcellularLocation>
</comment>
<dbReference type="SUPFAM" id="SSF48264">
    <property type="entry name" value="Cytochrome P450"/>
    <property type="match status" value="1"/>
</dbReference>
<name>A0ABQ7SR73_PHRPL</name>
<evidence type="ECO:0000256" key="11">
    <source>
        <dbReference type="RuleBase" id="RU000461"/>
    </source>
</evidence>
<evidence type="ECO:0000256" key="7">
    <source>
        <dbReference type="ARBA" id="ARBA00023002"/>
    </source>
</evidence>
<dbReference type="EMBL" id="JAIPUX010003439">
    <property type="protein sequence ID" value="KAH0619886.1"/>
    <property type="molecule type" value="Genomic_DNA"/>
</dbReference>
<comment type="caution">
    <text evidence="14">The sequence shown here is derived from an EMBL/GenBank/DDBJ whole genome shotgun (WGS) entry which is preliminary data.</text>
</comment>
<evidence type="ECO:0000313" key="15">
    <source>
        <dbReference type="Proteomes" id="UP000826234"/>
    </source>
</evidence>